<dbReference type="SUPFAM" id="SSF158442">
    <property type="entry name" value="DsbB-like"/>
    <property type="match status" value="1"/>
</dbReference>
<evidence type="ECO:0000256" key="9">
    <source>
        <dbReference type="ARBA" id="ARBA00023157"/>
    </source>
</evidence>
<keyword evidence="6 12" id="KW-1133">Transmembrane helix</keyword>
<feature type="transmembrane region" description="Helical" evidence="13">
    <location>
        <begin position="111"/>
        <end position="135"/>
    </location>
</feature>
<dbReference type="PANTHER" id="PTHR43469">
    <property type="entry name" value="DISULFIDE FORMATION PROTEIN-RELATED"/>
    <property type="match status" value="1"/>
</dbReference>
<keyword evidence="4 12" id="KW-0812">Transmembrane</keyword>
<keyword evidence="9 12" id="KW-1015">Disulfide bond</keyword>
<keyword evidence="8 12" id="KW-0472">Membrane</keyword>
<comment type="function">
    <text evidence="12">Required for disulfide bond formation in some proteins.</text>
</comment>
<dbReference type="AlphaFoldDB" id="A0A511RIT6"/>
<dbReference type="Proteomes" id="UP000321827">
    <property type="component" value="Unassembled WGS sequence"/>
</dbReference>
<evidence type="ECO:0000256" key="2">
    <source>
        <dbReference type="ARBA" id="ARBA00007602"/>
    </source>
</evidence>
<dbReference type="PIRSF" id="PIRSF036659">
    <property type="entry name" value="BdbC"/>
    <property type="match status" value="1"/>
</dbReference>
<evidence type="ECO:0000256" key="3">
    <source>
        <dbReference type="ARBA" id="ARBA00022448"/>
    </source>
</evidence>
<comment type="caution">
    <text evidence="14">The sequence shown here is derived from an EMBL/GenBank/DDBJ whole genome shotgun (WGS) entry which is preliminary data.</text>
</comment>
<reference evidence="14 15" key="1">
    <citation type="submission" date="2019-07" db="EMBL/GenBank/DDBJ databases">
        <title>Whole genome shotgun sequence of Oceanithermus desulfurans NBRC 100063.</title>
        <authorList>
            <person name="Hosoyama A."/>
            <person name="Uohara A."/>
            <person name="Ohji S."/>
            <person name="Ichikawa N."/>
        </authorList>
    </citation>
    <scope>NUCLEOTIDE SEQUENCE [LARGE SCALE GENOMIC DNA]</scope>
    <source>
        <strain evidence="14 15">NBRC 100063</strain>
    </source>
</reference>
<comment type="caution">
    <text evidence="12">Lacks conserved residue(s) required for the propagation of feature annotation.</text>
</comment>
<evidence type="ECO:0000256" key="8">
    <source>
        <dbReference type="ARBA" id="ARBA00023136"/>
    </source>
</evidence>
<dbReference type="InterPro" id="IPR023380">
    <property type="entry name" value="DsbB-like_sf"/>
</dbReference>
<evidence type="ECO:0000256" key="1">
    <source>
        <dbReference type="ARBA" id="ARBA00004141"/>
    </source>
</evidence>
<evidence type="ECO:0000256" key="5">
    <source>
        <dbReference type="ARBA" id="ARBA00022982"/>
    </source>
</evidence>
<dbReference type="InterPro" id="IPR012187">
    <property type="entry name" value="Disulphide_bond_form_BdbC"/>
</dbReference>
<keyword evidence="12" id="KW-1003">Cell membrane</keyword>
<dbReference type="HAMAP" id="MF_00287">
    <property type="entry name" value="BdbC"/>
    <property type="match status" value="1"/>
</dbReference>
<sequence length="140" mass="15606">MSTRDRNTLLLAFAWLVAIAATAGSLYYSQIRHFIPCELCWYQRIFMYPLVLILGIATFYGDARIRRYALPMALVGGSISVLHYAEQKIPGFAPTSCAATPIPCNIEYVNYFGFVTIAFMALTAFVLIALALAAVREERP</sequence>
<evidence type="ECO:0000256" key="6">
    <source>
        <dbReference type="ARBA" id="ARBA00022989"/>
    </source>
</evidence>
<dbReference type="OrthoDB" id="158402at2"/>
<proteinExistence type="inferred from homology"/>
<protein>
    <recommendedName>
        <fullName evidence="12">Probable disulfide formation protein</fullName>
    </recommendedName>
    <alternativeName>
        <fullName evidence="12">Disulfide oxidoreductase</fullName>
    </alternativeName>
    <alternativeName>
        <fullName evidence="12">Thiol-disulfide oxidoreductase</fullName>
    </alternativeName>
</protein>
<dbReference type="Gene3D" id="1.20.1550.10">
    <property type="entry name" value="DsbB-like"/>
    <property type="match status" value="1"/>
</dbReference>
<evidence type="ECO:0000256" key="11">
    <source>
        <dbReference type="ARBA" id="ARBA00023284"/>
    </source>
</evidence>
<dbReference type="PANTHER" id="PTHR43469:SF1">
    <property type="entry name" value="SPBETA PROPHAGE-DERIVED DISULFIDE BOND FORMATION PROTEIN B"/>
    <property type="match status" value="1"/>
</dbReference>
<gene>
    <name evidence="14" type="primary">bdbC</name>
    <name evidence="14" type="ORF">ODE01S_09950</name>
</gene>
<keyword evidence="10 12" id="KW-0143">Chaperone</keyword>
<evidence type="ECO:0000256" key="13">
    <source>
        <dbReference type="SAM" id="Phobius"/>
    </source>
</evidence>
<dbReference type="GO" id="GO:0006457">
    <property type="term" value="P:protein folding"/>
    <property type="evidence" value="ECO:0007669"/>
    <property type="project" value="InterPro"/>
</dbReference>
<feature type="transmembrane region" description="Helical" evidence="13">
    <location>
        <begin position="41"/>
        <end position="61"/>
    </location>
</feature>
<name>A0A511RIT6_9DEIN</name>
<dbReference type="GO" id="GO:0015035">
    <property type="term" value="F:protein-disulfide reductase activity"/>
    <property type="evidence" value="ECO:0007669"/>
    <property type="project" value="UniProtKB-UniRule"/>
</dbReference>
<evidence type="ECO:0000256" key="10">
    <source>
        <dbReference type="ARBA" id="ARBA00023186"/>
    </source>
</evidence>
<keyword evidence="3 12" id="KW-0813">Transport</keyword>
<dbReference type="EMBL" id="BJXN01000005">
    <property type="protein sequence ID" value="GEM89561.1"/>
    <property type="molecule type" value="Genomic_DNA"/>
</dbReference>
<evidence type="ECO:0000313" key="14">
    <source>
        <dbReference type="EMBL" id="GEM89561.1"/>
    </source>
</evidence>
<feature type="disulfide bond" description="Redox-active" evidence="12">
    <location>
        <begin position="37"/>
        <end position="40"/>
    </location>
</feature>
<dbReference type="InterPro" id="IPR003752">
    <property type="entry name" value="DiS_bond_form_DsbB/BdbC"/>
</dbReference>
<evidence type="ECO:0000256" key="4">
    <source>
        <dbReference type="ARBA" id="ARBA00022692"/>
    </source>
</evidence>
<feature type="transmembrane region" description="Helical" evidence="13">
    <location>
        <begin position="68"/>
        <end position="85"/>
    </location>
</feature>
<dbReference type="RefSeq" id="WP_013457384.1">
    <property type="nucleotide sequence ID" value="NZ_BJXN01000005.1"/>
</dbReference>
<evidence type="ECO:0000256" key="7">
    <source>
        <dbReference type="ARBA" id="ARBA00023002"/>
    </source>
</evidence>
<comment type="subcellular location">
    <subcellularLocation>
        <location evidence="12">Cell membrane</location>
        <topology evidence="12">Multi-pass membrane protein</topology>
    </subcellularLocation>
    <subcellularLocation>
        <location evidence="1">Membrane</location>
        <topology evidence="1">Multi-pass membrane protein</topology>
    </subcellularLocation>
</comment>
<dbReference type="Pfam" id="PF02600">
    <property type="entry name" value="DsbB"/>
    <property type="match status" value="1"/>
</dbReference>
<dbReference type="GO" id="GO:0005886">
    <property type="term" value="C:plasma membrane"/>
    <property type="evidence" value="ECO:0007669"/>
    <property type="project" value="UniProtKB-SubCell"/>
</dbReference>
<keyword evidence="7 12" id="KW-0560">Oxidoreductase</keyword>
<organism evidence="14 15">
    <name type="scientific">Oceanithermus desulfurans NBRC 100063</name>
    <dbReference type="NCBI Taxonomy" id="1227550"/>
    <lineage>
        <taxon>Bacteria</taxon>
        <taxon>Thermotogati</taxon>
        <taxon>Deinococcota</taxon>
        <taxon>Deinococci</taxon>
        <taxon>Thermales</taxon>
        <taxon>Thermaceae</taxon>
        <taxon>Oceanithermus</taxon>
    </lineage>
</organism>
<comment type="similarity">
    <text evidence="2 12">Belongs to the DsbB family. BdbC subfamily.</text>
</comment>
<evidence type="ECO:0000313" key="15">
    <source>
        <dbReference type="Proteomes" id="UP000321827"/>
    </source>
</evidence>
<keyword evidence="5 12" id="KW-0249">Electron transport</keyword>
<accession>A0A511RIT6</accession>
<evidence type="ECO:0000256" key="12">
    <source>
        <dbReference type="HAMAP-Rule" id="MF_00287"/>
    </source>
</evidence>
<dbReference type="NCBIfam" id="NF002849">
    <property type="entry name" value="PRK03113.1"/>
    <property type="match status" value="1"/>
</dbReference>
<keyword evidence="11 12" id="KW-0676">Redox-active center</keyword>